<organism evidence="1 2">
    <name type="scientific">Popillia japonica</name>
    <name type="common">Japanese beetle</name>
    <dbReference type="NCBI Taxonomy" id="7064"/>
    <lineage>
        <taxon>Eukaryota</taxon>
        <taxon>Metazoa</taxon>
        <taxon>Ecdysozoa</taxon>
        <taxon>Arthropoda</taxon>
        <taxon>Hexapoda</taxon>
        <taxon>Insecta</taxon>
        <taxon>Pterygota</taxon>
        <taxon>Neoptera</taxon>
        <taxon>Endopterygota</taxon>
        <taxon>Coleoptera</taxon>
        <taxon>Polyphaga</taxon>
        <taxon>Scarabaeiformia</taxon>
        <taxon>Scarabaeidae</taxon>
        <taxon>Rutelinae</taxon>
        <taxon>Popillia</taxon>
    </lineage>
</organism>
<dbReference type="EMBL" id="JASPKY010000005">
    <property type="protein sequence ID" value="KAK9754747.1"/>
    <property type="molecule type" value="Genomic_DNA"/>
</dbReference>
<proteinExistence type="predicted"/>
<gene>
    <name evidence="1" type="ORF">QE152_g1021</name>
</gene>
<protein>
    <submittedName>
        <fullName evidence="1">Uncharacterized protein</fullName>
    </submittedName>
</protein>
<dbReference type="AlphaFoldDB" id="A0AAW1NA54"/>
<evidence type="ECO:0000313" key="2">
    <source>
        <dbReference type="Proteomes" id="UP001458880"/>
    </source>
</evidence>
<evidence type="ECO:0000313" key="1">
    <source>
        <dbReference type="EMBL" id="KAK9754747.1"/>
    </source>
</evidence>
<dbReference type="Proteomes" id="UP001458880">
    <property type="component" value="Unassembled WGS sequence"/>
</dbReference>
<comment type="caution">
    <text evidence="1">The sequence shown here is derived from an EMBL/GenBank/DDBJ whole genome shotgun (WGS) entry which is preliminary data.</text>
</comment>
<reference evidence="1 2" key="1">
    <citation type="journal article" date="2024" name="BMC Genomics">
        <title>De novo assembly and annotation of Popillia japonica's genome with initial clues to its potential as an invasive pest.</title>
        <authorList>
            <person name="Cucini C."/>
            <person name="Boschi S."/>
            <person name="Funari R."/>
            <person name="Cardaioli E."/>
            <person name="Iannotti N."/>
            <person name="Marturano G."/>
            <person name="Paoli F."/>
            <person name="Bruttini M."/>
            <person name="Carapelli A."/>
            <person name="Frati F."/>
            <person name="Nardi F."/>
        </authorList>
    </citation>
    <scope>NUCLEOTIDE SEQUENCE [LARGE SCALE GENOMIC DNA]</scope>
    <source>
        <strain evidence="1">DMR45628</strain>
    </source>
</reference>
<accession>A0AAW1NA54</accession>
<name>A0AAW1NA54_POPJA</name>
<sequence>MSKYIKTSKVIIASTVRDEVLAISEKVVLRVEDLITWITLDAEWTWGKLGKICIQDANEDEIRHFLSFSESSLDFSDVEKERKSLGKYNSSIPTFL</sequence>
<keyword evidence="2" id="KW-1185">Reference proteome</keyword>